<comment type="similarity">
    <text evidence="3">Belongs to the GST superfamily.</text>
</comment>
<dbReference type="PANTHER" id="PTHR11260">
    <property type="entry name" value="GLUTATHIONE S-TRANSFERASE, GST, SUPERFAMILY, GST DOMAIN CONTAINING"/>
    <property type="match status" value="1"/>
</dbReference>
<dbReference type="Pfam" id="PF02798">
    <property type="entry name" value="GST_N"/>
    <property type="match status" value="1"/>
</dbReference>
<accession>A0AAV1R309</accession>
<dbReference type="AlphaFoldDB" id="A0AAV1R309"/>
<evidence type="ECO:0000256" key="3">
    <source>
        <dbReference type="RuleBase" id="RU369102"/>
    </source>
</evidence>
<dbReference type="GO" id="GO:0006749">
    <property type="term" value="P:glutathione metabolic process"/>
    <property type="evidence" value="ECO:0007669"/>
    <property type="project" value="TreeGrafter"/>
</dbReference>
<protein>
    <recommendedName>
        <fullName evidence="3">Glutathione S-transferase</fullName>
        <ecNumber evidence="3">2.5.1.18</ecNumber>
    </recommendedName>
</protein>
<dbReference type="CDD" id="cd03058">
    <property type="entry name" value="GST_N_Tau"/>
    <property type="match status" value="1"/>
</dbReference>
<dbReference type="SUPFAM" id="SSF47616">
    <property type="entry name" value="GST C-terminal domain-like"/>
    <property type="match status" value="1"/>
</dbReference>
<dbReference type="FunFam" id="3.40.30.10:FF:000014">
    <property type="entry name" value="Tau class glutathione S-transferase"/>
    <property type="match status" value="1"/>
</dbReference>
<proteinExistence type="inferred from homology"/>
<comment type="caution">
    <text evidence="5">The sequence shown here is derived from an EMBL/GenBank/DDBJ whole genome shotgun (WGS) entry which is preliminary data.</text>
</comment>
<keyword evidence="3" id="KW-0963">Cytoplasm</keyword>
<comment type="catalytic activity">
    <reaction evidence="2 3">
        <text>RX + glutathione = an S-substituted glutathione + a halide anion + H(+)</text>
        <dbReference type="Rhea" id="RHEA:16437"/>
        <dbReference type="ChEBI" id="CHEBI:15378"/>
        <dbReference type="ChEBI" id="CHEBI:16042"/>
        <dbReference type="ChEBI" id="CHEBI:17792"/>
        <dbReference type="ChEBI" id="CHEBI:57925"/>
        <dbReference type="ChEBI" id="CHEBI:90779"/>
        <dbReference type="EC" id="2.5.1.18"/>
    </reaction>
</comment>
<feature type="domain" description="GST N-terminal" evidence="4">
    <location>
        <begin position="3"/>
        <end position="82"/>
    </location>
</feature>
<evidence type="ECO:0000313" key="5">
    <source>
        <dbReference type="EMBL" id="CAK7327709.1"/>
    </source>
</evidence>
<dbReference type="Gene3D" id="3.40.30.10">
    <property type="entry name" value="Glutaredoxin"/>
    <property type="match status" value="1"/>
</dbReference>
<sequence>MAEELVLLGLWASPFAMRVKIALAENGIDYESKEQDLLNKSPLLLEMNPIHKKVPVLIHKGKPICESLIIIEYINEIVLNALMLWTPKSERQAGKGLVESFKALEGELGDKPYSGGGIFGFIDIALIPFHNFFYAFETIGKFSMEE</sequence>
<dbReference type="Proteomes" id="UP001314170">
    <property type="component" value="Unassembled WGS sequence"/>
</dbReference>
<dbReference type="Gene3D" id="1.20.1050.10">
    <property type="match status" value="1"/>
</dbReference>
<reference evidence="5 6" key="1">
    <citation type="submission" date="2024-01" db="EMBL/GenBank/DDBJ databases">
        <authorList>
            <person name="Waweru B."/>
        </authorList>
    </citation>
    <scope>NUCLEOTIDE SEQUENCE [LARGE SCALE GENOMIC DNA]</scope>
</reference>
<dbReference type="InterPro" id="IPR045073">
    <property type="entry name" value="Omega/Tau-like"/>
</dbReference>
<evidence type="ECO:0000313" key="6">
    <source>
        <dbReference type="Proteomes" id="UP001314170"/>
    </source>
</evidence>
<comment type="subcellular location">
    <subcellularLocation>
        <location evidence="3">Cytoplasm</location>
        <location evidence="3">Cytosol</location>
    </subcellularLocation>
</comment>
<dbReference type="InterPro" id="IPR036249">
    <property type="entry name" value="Thioredoxin-like_sf"/>
</dbReference>
<evidence type="ECO:0000256" key="1">
    <source>
        <dbReference type="ARBA" id="ARBA00022679"/>
    </source>
</evidence>
<evidence type="ECO:0000256" key="2">
    <source>
        <dbReference type="ARBA" id="ARBA00047960"/>
    </source>
</evidence>
<evidence type="ECO:0000259" key="4">
    <source>
        <dbReference type="PROSITE" id="PS50404"/>
    </source>
</evidence>
<dbReference type="PROSITE" id="PS50404">
    <property type="entry name" value="GST_NTER"/>
    <property type="match status" value="1"/>
</dbReference>
<dbReference type="GO" id="GO:0005829">
    <property type="term" value="C:cytosol"/>
    <property type="evidence" value="ECO:0007669"/>
    <property type="project" value="UniProtKB-SubCell"/>
</dbReference>
<dbReference type="EC" id="2.5.1.18" evidence="3"/>
<comment type="function">
    <text evidence="3">Is involved in the conjugation of reduced glutathione to a wide number of exogenous and endogenous hydrophobic electrophiles.</text>
</comment>
<dbReference type="InterPro" id="IPR036282">
    <property type="entry name" value="Glutathione-S-Trfase_C_sf"/>
</dbReference>
<dbReference type="InterPro" id="IPR004045">
    <property type="entry name" value="Glutathione_S-Trfase_N"/>
</dbReference>
<dbReference type="GO" id="GO:0004364">
    <property type="term" value="F:glutathione transferase activity"/>
    <property type="evidence" value="ECO:0007669"/>
    <property type="project" value="UniProtKB-UniRule"/>
</dbReference>
<dbReference type="EMBL" id="CAWUPB010000858">
    <property type="protein sequence ID" value="CAK7327709.1"/>
    <property type="molecule type" value="Genomic_DNA"/>
</dbReference>
<dbReference type="PANTHER" id="PTHR11260:SF773">
    <property type="entry name" value="GLUTATHIONE S-TRANSFERASE U26"/>
    <property type="match status" value="1"/>
</dbReference>
<gene>
    <name evidence="5" type="ORF">DCAF_LOCUS5425</name>
</gene>
<organism evidence="5 6">
    <name type="scientific">Dovyalis caffra</name>
    <dbReference type="NCBI Taxonomy" id="77055"/>
    <lineage>
        <taxon>Eukaryota</taxon>
        <taxon>Viridiplantae</taxon>
        <taxon>Streptophyta</taxon>
        <taxon>Embryophyta</taxon>
        <taxon>Tracheophyta</taxon>
        <taxon>Spermatophyta</taxon>
        <taxon>Magnoliopsida</taxon>
        <taxon>eudicotyledons</taxon>
        <taxon>Gunneridae</taxon>
        <taxon>Pentapetalae</taxon>
        <taxon>rosids</taxon>
        <taxon>fabids</taxon>
        <taxon>Malpighiales</taxon>
        <taxon>Salicaceae</taxon>
        <taxon>Flacourtieae</taxon>
        <taxon>Dovyalis</taxon>
    </lineage>
</organism>
<name>A0AAV1R309_9ROSI</name>
<dbReference type="SUPFAM" id="SSF52833">
    <property type="entry name" value="Thioredoxin-like"/>
    <property type="match status" value="1"/>
</dbReference>
<keyword evidence="1 3" id="KW-0808">Transferase</keyword>
<keyword evidence="6" id="KW-1185">Reference proteome</keyword>